<protein>
    <recommendedName>
        <fullName evidence="3">Thioesterase putative domain-containing protein</fullName>
    </recommendedName>
</protein>
<accession>A0A1J5TKJ5</accession>
<dbReference type="EMBL" id="MIYX01000005">
    <property type="protein sequence ID" value="OIR21490.1"/>
    <property type="molecule type" value="Genomic_DNA"/>
</dbReference>
<dbReference type="Proteomes" id="UP000183375">
    <property type="component" value="Unassembled WGS sequence"/>
</dbReference>
<evidence type="ECO:0000313" key="1">
    <source>
        <dbReference type="EMBL" id="OIR21490.1"/>
    </source>
</evidence>
<dbReference type="SUPFAM" id="SSF54637">
    <property type="entry name" value="Thioesterase/thiol ester dehydrase-isomerase"/>
    <property type="match status" value="1"/>
</dbReference>
<dbReference type="InterPro" id="IPR029069">
    <property type="entry name" value="HotDog_dom_sf"/>
</dbReference>
<dbReference type="Gene3D" id="3.10.129.10">
    <property type="entry name" value="Hotdog Thioesterase"/>
    <property type="match status" value="1"/>
</dbReference>
<dbReference type="AlphaFoldDB" id="A0A1J5TKJ5"/>
<dbReference type="Pfam" id="PF14539">
    <property type="entry name" value="DUF4442"/>
    <property type="match status" value="1"/>
</dbReference>
<reference evidence="1 2" key="1">
    <citation type="submission" date="2016-08" db="EMBL/GenBank/DDBJ databases">
        <title>New Insights into Marine Group III Euryarchaeota, from dark to light.</title>
        <authorList>
            <person name="Haro-Moreno J.M."/>
            <person name="Rodriguez-Valera F."/>
            <person name="Lopez-Garcia P."/>
            <person name="Moreira D."/>
            <person name="Martin-Cuadrado A.B."/>
        </authorList>
    </citation>
    <scope>NUCLEOTIDE SEQUENCE [LARGE SCALE GENOMIC DNA]</scope>
    <source>
        <strain evidence="1">CG-Epi4</strain>
    </source>
</reference>
<gene>
    <name evidence="1" type="ORF">BEU01_02465</name>
</gene>
<dbReference type="CDD" id="cd03440">
    <property type="entry name" value="hot_dog"/>
    <property type="match status" value="1"/>
</dbReference>
<dbReference type="InterPro" id="IPR027961">
    <property type="entry name" value="DUF4442"/>
</dbReference>
<proteinExistence type="predicted"/>
<evidence type="ECO:0008006" key="3">
    <source>
        <dbReference type="Google" id="ProtNLM"/>
    </source>
</evidence>
<name>A0A1J5TKJ5_9ARCH</name>
<evidence type="ECO:0000313" key="2">
    <source>
        <dbReference type="Proteomes" id="UP000183375"/>
    </source>
</evidence>
<comment type="caution">
    <text evidence="1">The sequence shown here is derived from an EMBL/GenBank/DDBJ whole genome shotgun (WGS) entry which is preliminary data.</text>
</comment>
<organism evidence="1 2">
    <name type="scientific">Marine Group III euryarchaeote CG-Epi4</name>
    <dbReference type="NCBI Taxonomy" id="1888998"/>
    <lineage>
        <taxon>Archaea</taxon>
        <taxon>Methanobacteriati</taxon>
        <taxon>Thermoplasmatota</taxon>
        <taxon>Thermoplasmata</taxon>
        <taxon>Candidatus Thermoprofundales</taxon>
    </lineage>
</organism>
<sequence length="149" mass="17307">MMNRWPPSIANRIKVVDISEDFMKAKMVIKQSWLNSAFDKIMFGGTTYSGMDMYYGMALPLILSQKGIEAYVFTKEANIKYLKAVKSDLTVFFELTEENIQAYVKGINENNKHEEWLTVKGYNKEGDLCAETKLLTYVRNWPRSKDHEN</sequence>